<organism evidence="2 4">
    <name type="scientific">Plasmodium malariae</name>
    <dbReference type="NCBI Taxonomy" id="5858"/>
    <lineage>
        <taxon>Eukaryota</taxon>
        <taxon>Sar</taxon>
        <taxon>Alveolata</taxon>
        <taxon>Apicomplexa</taxon>
        <taxon>Aconoidasida</taxon>
        <taxon>Haemosporida</taxon>
        <taxon>Plasmodiidae</taxon>
        <taxon>Plasmodium</taxon>
        <taxon>Plasmodium (Plasmodium)</taxon>
    </lineage>
</organism>
<evidence type="ECO:0000313" key="2">
    <source>
        <dbReference type="EMBL" id="SBT70437.1"/>
    </source>
</evidence>
<dbReference type="OrthoDB" id="375885at2759"/>
<protein>
    <submittedName>
        <fullName evidence="2">Uncharacterized protein</fullName>
    </submittedName>
</protein>
<evidence type="ECO:0000313" key="4">
    <source>
        <dbReference type="Proteomes" id="UP000219799"/>
    </source>
</evidence>
<evidence type="ECO:0000313" key="3">
    <source>
        <dbReference type="EMBL" id="SBT86299.1"/>
    </source>
</evidence>
<dbReference type="OMA" id="PALNHYV"/>
<dbReference type="EMBL" id="LT594624">
    <property type="protein sequence ID" value="SBT86299.1"/>
    <property type="molecule type" value="Genomic_DNA"/>
</dbReference>
<keyword evidence="1" id="KW-0472">Membrane</keyword>
<reference evidence="4 5" key="1">
    <citation type="submission" date="2016-06" db="EMBL/GenBank/DDBJ databases">
        <authorList>
            <consortium name="Pathogen Informatics"/>
        </authorList>
    </citation>
    <scope>NUCLEOTIDE SEQUENCE [LARGE SCALE GENOMIC DNA]</scope>
    <source>
        <strain evidence="2">PmlGA01</strain>
    </source>
</reference>
<accession>A0A1C3KA78</accession>
<keyword evidence="1" id="KW-0812">Transmembrane</keyword>
<dbReference type="AlphaFoldDB" id="A0A1C3KA78"/>
<feature type="transmembrane region" description="Helical" evidence="1">
    <location>
        <begin position="96"/>
        <end position="113"/>
    </location>
</feature>
<dbReference type="VEuPathDB" id="PlasmoDB:PmUG01_03025500"/>
<dbReference type="Proteomes" id="UP000219799">
    <property type="component" value="Chromosome 3"/>
</dbReference>
<accession>A0A1D3JIM7</accession>
<feature type="transmembrane region" description="Helical" evidence="1">
    <location>
        <begin position="134"/>
        <end position="153"/>
    </location>
</feature>
<name>A0A1C3KA78_PLAMA</name>
<evidence type="ECO:0000313" key="5">
    <source>
        <dbReference type="Proteomes" id="UP000219813"/>
    </source>
</evidence>
<keyword evidence="1" id="KW-1133">Transmembrane helix</keyword>
<dbReference type="Proteomes" id="UP000219813">
    <property type="component" value="Chromosome 3"/>
</dbReference>
<sequence>MSGKVFGKLTEGVSPYIWRSNLYFLDTYKCYSSVLSCLSRRYHMTSKKMDKSIIDDKKDSYRYYNERIKKDITPLNLVKSLPSLNHYVNIVDMSKFAIKYILSYRFFFIYMARTTFQAVRPLMAFCVFGELMKLILATMTSGVFAFFFSFVLAFEVLYFFLQCYISYTFLTMFFDVMF</sequence>
<dbReference type="EMBL" id="LT594491">
    <property type="protein sequence ID" value="SBT70437.1"/>
    <property type="molecule type" value="Genomic_DNA"/>
</dbReference>
<keyword evidence="5" id="KW-1185">Reference proteome</keyword>
<gene>
    <name evidence="2" type="primary">PmlGA01_030017200</name>
    <name evidence="3" type="synonym">PmUG01_03025500</name>
    <name evidence="2" type="ORF">PMLGA01_030017200</name>
    <name evidence="3" type="ORF">PMUG01_03025500</name>
</gene>
<proteinExistence type="predicted"/>
<evidence type="ECO:0000256" key="1">
    <source>
        <dbReference type="SAM" id="Phobius"/>
    </source>
</evidence>